<dbReference type="Pfam" id="PF01586">
    <property type="entry name" value="Basic"/>
    <property type="match status" value="1"/>
</dbReference>
<dbReference type="GO" id="GO:0045663">
    <property type="term" value="P:positive regulation of myoblast differentiation"/>
    <property type="evidence" value="ECO:0007669"/>
    <property type="project" value="TreeGrafter"/>
</dbReference>
<dbReference type="InterPro" id="IPR039704">
    <property type="entry name" value="Myogenic_factor"/>
</dbReference>
<dbReference type="InterPro" id="IPR036638">
    <property type="entry name" value="HLH_DNA-bd_sf"/>
</dbReference>
<organism evidence="8">
    <name type="scientific">Phallusia mammillata</name>
    <dbReference type="NCBI Taxonomy" id="59560"/>
    <lineage>
        <taxon>Eukaryota</taxon>
        <taxon>Metazoa</taxon>
        <taxon>Chordata</taxon>
        <taxon>Tunicata</taxon>
        <taxon>Ascidiacea</taxon>
        <taxon>Phlebobranchia</taxon>
        <taxon>Ascidiidae</taxon>
        <taxon>Phallusia</taxon>
    </lineage>
</organism>
<dbReference type="GO" id="GO:0007517">
    <property type="term" value="P:muscle organ development"/>
    <property type="evidence" value="ECO:0007669"/>
    <property type="project" value="UniProtKB-KW"/>
</dbReference>
<feature type="region of interest" description="Disordered" evidence="6">
    <location>
        <begin position="38"/>
        <end position="77"/>
    </location>
</feature>
<proteinExistence type="evidence at transcript level"/>
<keyword evidence="4" id="KW-0238">DNA-binding</keyword>
<dbReference type="GO" id="GO:0046983">
    <property type="term" value="F:protein dimerization activity"/>
    <property type="evidence" value="ECO:0007669"/>
    <property type="project" value="InterPro"/>
</dbReference>
<evidence type="ECO:0000256" key="4">
    <source>
        <dbReference type="ARBA" id="ARBA00023125"/>
    </source>
</evidence>
<sequence length="562" mass="62150">MTCLPFEELDFASYMFSNGSVCLQSLMATPEMTSQLRFVTQSPRRKRSSHDVLLSESISEREVSESRDAKTKEEEQKRMDEIAMKSDLSILEELTNFTSSTTHSDVMFTSPEPVFPTQTDQYVVSPQLGPVEGLKTQGQVTLEKPIKKEQIDNSANFELALENLLESDYVIASEPKLHYPVVTSFDEEAAAPPISSIEPTLTFGNCEENEDAIKAMMQYFTEGTPAKRPHLSIDTALPSVEELLSLSSSSEKSRDFKPSHKVPNPVTSAVFPSNKIDMRTSAFTNSEQLIFKSDAMTNFSEDALDFDAHSNTERVHFAKIPGLQISNSLSGSDGMFDQGDEENSLSSFHHTSHPNGHQCLAWACKACKRKSGPHDRRRAATLRERRRLKRVNQAYETLKRCACANPNQRLPKVEILRNAITYICNLQRILYGDHQQPEEQADKTGNSLASTTHAEALSAFSSPASMSPNFCNGNDVIRLAMTSPSTPVSPVNTEGCTDALNEQLSMLQRGDDVSLTSPPGVMCFSEDSVDHTSPTTSVNSDTKRNSSLVCLSSIVESITDEL</sequence>
<reference evidence="8" key="2">
    <citation type="journal article" date="2013" name="PLoS ONE">
        <title>Purification of Mitochondrial Proteins HSP60 and ATP Synthase from Ascidian Eggs: Implications for Antibody Specificity.</title>
        <authorList>
            <person name="Chenevert J."/>
            <person name="Pruliere G."/>
            <person name="Ishii H."/>
            <person name="Sardet C."/>
            <person name="Nishikata T."/>
        </authorList>
    </citation>
    <scope>NUCLEOTIDE SEQUENCE</scope>
</reference>
<evidence type="ECO:0000313" key="8">
    <source>
        <dbReference type="EMBL" id="ADP06890.1"/>
    </source>
</evidence>
<evidence type="ECO:0000256" key="1">
    <source>
        <dbReference type="ARBA" id="ARBA00004123"/>
    </source>
</evidence>
<reference evidence="8" key="1">
    <citation type="submission" date="2010-09" db="EMBL/GenBank/DDBJ databases">
        <authorList>
            <person name="Chenevert J.M."/>
        </authorList>
    </citation>
    <scope>NUCLEOTIDE SEQUENCE</scope>
</reference>
<dbReference type="GO" id="GO:0005634">
    <property type="term" value="C:nucleus"/>
    <property type="evidence" value="ECO:0007669"/>
    <property type="project" value="UniProtKB-SubCell"/>
</dbReference>
<protein>
    <submittedName>
        <fullName evidence="8">Myogenic regulatory factor</fullName>
    </submittedName>
</protein>
<keyword evidence="5" id="KW-0539">Nucleus</keyword>
<name>E3VWG6_9ASCI</name>
<dbReference type="InterPro" id="IPR011598">
    <property type="entry name" value="bHLH_dom"/>
</dbReference>
<dbReference type="GO" id="GO:0000978">
    <property type="term" value="F:RNA polymerase II cis-regulatory region sequence-specific DNA binding"/>
    <property type="evidence" value="ECO:0007669"/>
    <property type="project" value="TreeGrafter"/>
</dbReference>
<keyword evidence="3" id="KW-0221">Differentiation</keyword>
<feature type="domain" description="BHLH" evidence="7">
    <location>
        <begin position="375"/>
        <end position="426"/>
    </location>
</feature>
<dbReference type="InterPro" id="IPR002546">
    <property type="entry name" value="MyoD_N"/>
</dbReference>
<keyword evidence="2" id="KW-0517">Myogenesis</keyword>
<dbReference type="Gene3D" id="4.10.280.10">
    <property type="entry name" value="Helix-loop-helix DNA-binding domain"/>
    <property type="match status" value="1"/>
</dbReference>
<accession>E3VWG6</accession>
<dbReference type="AlphaFoldDB" id="E3VWG6"/>
<dbReference type="PANTHER" id="PTHR11534">
    <property type="entry name" value="MYOGENIC FACTOR"/>
    <property type="match status" value="1"/>
</dbReference>
<dbReference type="GO" id="GO:0030154">
    <property type="term" value="P:cell differentiation"/>
    <property type="evidence" value="ECO:0007669"/>
    <property type="project" value="UniProtKB-KW"/>
</dbReference>
<dbReference type="SMART" id="SM00353">
    <property type="entry name" value="HLH"/>
    <property type="match status" value="1"/>
</dbReference>
<dbReference type="SMART" id="SM00520">
    <property type="entry name" value="BASIC"/>
    <property type="match status" value="1"/>
</dbReference>
<evidence type="ECO:0000259" key="7">
    <source>
        <dbReference type="PROSITE" id="PS50888"/>
    </source>
</evidence>
<evidence type="ECO:0000256" key="5">
    <source>
        <dbReference type="ARBA" id="ARBA00023242"/>
    </source>
</evidence>
<dbReference type="GO" id="GO:0000981">
    <property type="term" value="F:DNA-binding transcription factor activity, RNA polymerase II-specific"/>
    <property type="evidence" value="ECO:0007669"/>
    <property type="project" value="TreeGrafter"/>
</dbReference>
<comment type="subcellular location">
    <subcellularLocation>
        <location evidence="1">Nucleus</location>
    </subcellularLocation>
</comment>
<dbReference type="EMBL" id="HQ287931">
    <property type="protein sequence ID" value="ADP06890.1"/>
    <property type="molecule type" value="mRNA"/>
</dbReference>
<evidence type="ECO:0000256" key="2">
    <source>
        <dbReference type="ARBA" id="ARBA00022541"/>
    </source>
</evidence>
<dbReference type="CDD" id="cd11411">
    <property type="entry name" value="bHLH_TS_MRF"/>
    <property type="match status" value="1"/>
</dbReference>
<dbReference type="FunFam" id="4.10.280.10:FF:000005">
    <property type="entry name" value="Myogenic factor"/>
    <property type="match status" value="1"/>
</dbReference>
<dbReference type="PANTHER" id="PTHR11534:SF9">
    <property type="entry name" value="MYOGENIC-DETERMINATION PROTEIN"/>
    <property type="match status" value="1"/>
</dbReference>
<dbReference type="PROSITE" id="PS50888">
    <property type="entry name" value="BHLH"/>
    <property type="match status" value="1"/>
</dbReference>
<feature type="compositionally biased region" description="Basic and acidic residues" evidence="6">
    <location>
        <begin position="58"/>
        <end position="77"/>
    </location>
</feature>
<dbReference type="SUPFAM" id="SSF47459">
    <property type="entry name" value="HLH, helix-loop-helix DNA-binding domain"/>
    <property type="match status" value="1"/>
</dbReference>
<dbReference type="Pfam" id="PF00010">
    <property type="entry name" value="HLH"/>
    <property type="match status" value="1"/>
</dbReference>
<evidence type="ECO:0000256" key="6">
    <source>
        <dbReference type="SAM" id="MobiDB-lite"/>
    </source>
</evidence>
<evidence type="ECO:0000256" key="3">
    <source>
        <dbReference type="ARBA" id="ARBA00022782"/>
    </source>
</evidence>